<dbReference type="AlphaFoldDB" id="A0A7X0TT31"/>
<dbReference type="InterPro" id="IPR004821">
    <property type="entry name" value="Cyt_trans-like"/>
</dbReference>
<reference evidence="4 5" key="1">
    <citation type="submission" date="2020-08" db="EMBL/GenBank/DDBJ databases">
        <title>Genomic Encyclopedia of Type Strains, Phase IV (KMG-IV): sequencing the most valuable type-strain genomes for metagenomic binning, comparative biology and taxonomic classification.</title>
        <authorList>
            <person name="Goeker M."/>
        </authorList>
    </citation>
    <scope>NUCLEOTIDE SEQUENCE [LARGE SCALE GENOMIC DNA]</scope>
    <source>
        <strain evidence="4 5">DSM 26287</strain>
    </source>
</reference>
<protein>
    <submittedName>
        <fullName evidence="4">Glycerol-3-phosphate cytidylyltransferase</fullName>
        <ecNumber evidence="4">2.7.7.39</ecNumber>
    </submittedName>
</protein>
<name>A0A7X0TT31_9GAMM</name>
<gene>
    <name evidence="4" type="ORF">HNQ55_001243</name>
</gene>
<evidence type="ECO:0000259" key="3">
    <source>
        <dbReference type="Pfam" id="PF01467"/>
    </source>
</evidence>
<dbReference type="Pfam" id="PF01467">
    <property type="entry name" value="CTP_transf_like"/>
    <property type="match status" value="1"/>
</dbReference>
<dbReference type="RefSeq" id="WP_286289911.1">
    <property type="nucleotide sequence ID" value="NZ_AP027362.1"/>
</dbReference>
<dbReference type="InterPro" id="IPR050385">
    <property type="entry name" value="Archaeal_FAD_synthase"/>
</dbReference>
<keyword evidence="2 4" id="KW-0548">Nucleotidyltransferase</keyword>
<proteinExistence type="predicted"/>
<dbReference type="EMBL" id="JACHHU010000007">
    <property type="protein sequence ID" value="MBB6542743.1"/>
    <property type="molecule type" value="Genomic_DNA"/>
</dbReference>
<feature type="domain" description="Cytidyltransferase-like" evidence="3">
    <location>
        <begin position="4"/>
        <end position="124"/>
    </location>
</feature>
<accession>A0A7X0TT31</accession>
<dbReference type="EC" id="2.7.7.39" evidence="4"/>
<keyword evidence="5" id="KW-1185">Reference proteome</keyword>
<evidence type="ECO:0000256" key="2">
    <source>
        <dbReference type="ARBA" id="ARBA00022695"/>
    </source>
</evidence>
<dbReference type="PANTHER" id="PTHR43793:SF1">
    <property type="entry name" value="FAD SYNTHASE"/>
    <property type="match status" value="1"/>
</dbReference>
<evidence type="ECO:0000313" key="4">
    <source>
        <dbReference type="EMBL" id="MBB6542743.1"/>
    </source>
</evidence>
<dbReference type="NCBIfam" id="TIGR00125">
    <property type="entry name" value="cyt_tran_rel"/>
    <property type="match status" value="1"/>
</dbReference>
<dbReference type="PANTHER" id="PTHR43793">
    <property type="entry name" value="FAD SYNTHASE"/>
    <property type="match status" value="1"/>
</dbReference>
<dbReference type="Gene3D" id="3.40.50.620">
    <property type="entry name" value="HUPs"/>
    <property type="match status" value="1"/>
</dbReference>
<organism evidence="4 5">
    <name type="scientific">Thalassotalea piscium</name>
    <dbReference type="NCBI Taxonomy" id="1230533"/>
    <lineage>
        <taxon>Bacteria</taxon>
        <taxon>Pseudomonadati</taxon>
        <taxon>Pseudomonadota</taxon>
        <taxon>Gammaproteobacteria</taxon>
        <taxon>Alteromonadales</taxon>
        <taxon>Colwelliaceae</taxon>
        <taxon>Thalassotalea</taxon>
    </lineage>
</organism>
<dbReference type="Proteomes" id="UP000537141">
    <property type="component" value="Unassembled WGS sequence"/>
</dbReference>
<dbReference type="GO" id="GO:0047348">
    <property type="term" value="F:glycerol-3-phosphate cytidylyltransferase activity"/>
    <property type="evidence" value="ECO:0007669"/>
    <property type="project" value="UniProtKB-EC"/>
</dbReference>
<dbReference type="SUPFAM" id="SSF52374">
    <property type="entry name" value="Nucleotidylyl transferase"/>
    <property type="match status" value="1"/>
</dbReference>
<dbReference type="InterPro" id="IPR014729">
    <property type="entry name" value="Rossmann-like_a/b/a_fold"/>
</dbReference>
<keyword evidence="1 4" id="KW-0808">Transferase</keyword>
<evidence type="ECO:0000313" key="5">
    <source>
        <dbReference type="Proteomes" id="UP000537141"/>
    </source>
</evidence>
<comment type="caution">
    <text evidence="4">The sequence shown here is derived from an EMBL/GenBank/DDBJ whole genome shotgun (WGS) entry which is preliminary data.</text>
</comment>
<evidence type="ECO:0000256" key="1">
    <source>
        <dbReference type="ARBA" id="ARBA00022679"/>
    </source>
</evidence>
<sequence>MRVITFGTFDVFHVGHVKILERAAALGTELIVGVSTDALNYSKKQRYPIYEQSQRAYIINSLKFVTEVFFEESLELKREYIKQHKADILVMGDDWLGKFDEFNDICKVVYLERTPSISTTEIIEIVKAI</sequence>